<sequence length="76" mass="8042">MLHSHLKVTSQSELAPDITLSGVPFSRMGENGFFSRSGLPTARGKGGGGRYGSRGKGRLMEGGNHVTRVRPRSAST</sequence>
<feature type="compositionally biased region" description="Gly residues" evidence="1">
    <location>
        <begin position="44"/>
        <end position="54"/>
    </location>
</feature>
<feature type="compositionally biased region" description="Basic residues" evidence="1">
    <location>
        <begin position="67"/>
        <end position="76"/>
    </location>
</feature>
<reference evidence="2 3" key="1">
    <citation type="submission" date="2021-06" db="EMBL/GenBank/DDBJ databases">
        <title>Caerostris extrusa draft genome.</title>
        <authorList>
            <person name="Kono N."/>
            <person name="Arakawa K."/>
        </authorList>
    </citation>
    <scope>NUCLEOTIDE SEQUENCE [LARGE SCALE GENOMIC DNA]</scope>
</reference>
<protein>
    <submittedName>
        <fullName evidence="2">Uncharacterized protein</fullName>
    </submittedName>
</protein>
<gene>
    <name evidence="2" type="ORF">CEXT_764631</name>
</gene>
<proteinExistence type="predicted"/>
<dbReference type="Proteomes" id="UP001054945">
    <property type="component" value="Unassembled WGS sequence"/>
</dbReference>
<dbReference type="AlphaFoldDB" id="A0AAV4N283"/>
<accession>A0AAV4N283</accession>
<name>A0AAV4N283_CAEEX</name>
<feature type="region of interest" description="Disordered" evidence="1">
    <location>
        <begin position="34"/>
        <end position="76"/>
    </location>
</feature>
<evidence type="ECO:0000256" key="1">
    <source>
        <dbReference type="SAM" id="MobiDB-lite"/>
    </source>
</evidence>
<evidence type="ECO:0000313" key="2">
    <source>
        <dbReference type="EMBL" id="GIX78541.1"/>
    </source>
</evidence>
<dbReference type="EMBL" id="BPLR01002847">
    <property type="protein sequence ID" value="GIX78541.1"/>
    <property type="molecule type" value="Genomic_DNA"/>
</dbReference>
<comment type="caution">
    <text evidence="2">The sequence shown here is derived from an EMBL/GenBank/DDBJ whole genome shotgun (WGS) entry which is preliminary data.</text>
</comment>
<organism evidence="2 3">
    <name type="scientific">Caerostris extrusa</name>
    <name type="common">Bark spider</name>
    <name type="synonym">Caerostris bankana</name>
    <dbReference type="NCBI Taxonomy" id="172846"/>
    <lineage>
        <taxon>Eukaryota</taxon>
        <taxon>Metazoa</taxon>
        <taxon>Ecdysozoa</taxon>
        <taxon>Arthropoda</taxon>
        <taxon>Chelicerata</taxon>
        <taxon>Arachnida</taxon>
        <taxon>Araneae</taxon>
        <taxon>Araneomorphae</taxon>
        <taxon>Entelegynae</taxon>
        <taxon>Araneoidea</taxon>
        <taxon>Araneidae</taxon>
        <taxon>Caerostris</taxon>
    </lineage>
</organism>
<keyword evidence="3" id="KW-1185">Reference proteome</keyword>
<evidence type="ECO:0000313" key="3">
    <source>
        <dbReference type="Proteomes" id="UP001054945"/>
    </source>
</evidence>